<evidence type="ECO:0000259" key="2">
    <source>
        <dbReference type="SMART" id="SM01373"/>
    </source>
</evidence>
<dbReference type="InterPro" id="IPR002190">
    <property type="entry name" value="MHD_dom"/>
</dbReference>
<feature type="region of interest" description="Disordered" evidence="1">
    <location>
        <begin position="1"/>
        <end position="37"/>
    </location>
</feature>
<dbReference type="Proteomes" id="UP000054007">
    <property type="component" value="Unassembled WGS sequence"/>
</dbReference>
<organism evidence="3 4">
    <name type="scientific">Cylindrobasidium torrendii FP15055 ss-10</name>
    <dbReference type="NCBI Taxonomy" id="1314674"/>
    <lineage>
        <taxon>Eukaryota</taxon>
        <taxon>Fungi</taxon>
        <taxon>Dikarya</taxon>
        <taxon>Basidiomycota</taxon>
        <taxon>Agaricomycotina</taxon>
        <taxon>Agaricomycetes</taxon>
        <taxon>Agaricomycetidae</taxon>
        <taxon>Agaricales</taxon>
        <taxon>Marasmiineae</taxon>
        <taxon>Physalacriaceae</taxon>
        <taxon>Cylindrobasidium</taxon>
    </lineage>
</organism>
<feature type="compositionally biased region" description="Acidic residues" evidence="1">
    <location>
        <begin position="12"/>
        <end position="25"/>
    </location>
</feature>
<dbReference type="STRING" id="1314674.A0A0D7B5T6"/>
<dbReference type="PANTHER" id="PTHR11736:SF14">
    <property type="entry name" value="NSE3 HOMOLOG, SMC5-SMC6 COMPLEX COMPONENT"/>
    <property type="match status" value="1"/>
</dbReference>
<dbReference type="Gene3D" id="1.10.10.1210">
    <property type="entry name" value="MAGE homology domain, winged helix WH2 motif"/>
    <property type="match status" value="1"/>
</dbReference>
<reference evidence="3 4" key="1">
    <citation type="journal article" date="2015" name="Fungal Genet. Biol.">
        <title>Evolution of novel wood decay mechanisms in Agaricales revealed by the genome sequences of Fistulina hepatica and Cylindrobasidium torrendii.</title>
        <authorList>
            <person name="Floudas D."/>
            <person name="Held B.W."/>
            <person name="Riley R."/>
            <person name="Nagy L.G."/>
            <person name="Koehler G."/>
            <person name="Ransdell A.S."/>
            <person name="Younus H."/>
            <person name="Chow J."/>
            <person name="Chiniquy J."/>
            <person name="Lipzen A."/>
            <person name="Tritt A."/>
            <person name="Sun H."/>
            <person name="Haridas S."/>
            <person name="LaButti K."/>
            <person name="Ohm R.A."/>
            <person name="Kues U."/>
            <person name="Blanchette R.A."/>
            <person name="Grigoriev I.V."/>
            <person name="Minto R.E."/>
            <person name="Hibbett D.S."/>
        </authorList>
    </citation>
    <scope>NUCLEOTIDE SEQUENCE [LARGE SCALE GENOMIC DNA]</scope>
    <source>
        <strain evidence="3 4">FP15055 ss-10</strain>
    </source>
</reference>
<feature type="domain" description="MAGE" evidence="2">
    <location>
        <begin position="47"/>
        <end position="287"/>
    </location>
</feature>
<dbReference type="SMART" id="SM01373">
    <property type="entry name" value="MAGE"/>
    <property type="match status" value="1"/>
</dbReference>
<dbReference type="AlphaFoldDB" id="A0A0D7B5T6"/>
<keyword evidence="4" id="KW-1185">Reference proteome</keyword>
<dbReference type="InterPro" id="IPR041899">
    <property type="entry name" value="MAGE_WH2"/>
</dbReference>
<evidence type="ECO:0000313" key="3">
    <source>
        <dbReference type="EMBL" id="KIY65575.1"/>
    </source>
</evidence>
<protein>
    <recommendedName>
        <fullName evidence="2">MAGE domain-containing protein</fullName>
    </recommendedName>
</protein>
<gene>
    <name evidence="3" type="ORF">CYLTODRAFT_400228</name>
</gene>
<accession>A0A0D7B5T6</accession>
<dbReference type="Pfam" id="PF01454">
    <property type="entry name" value="MAGE"/>
    <property type="match status" value="1"/>
</dbReference>
<dbReference type="EMBL" id="KN880585">
    <property type="protein sequence ID" value="KIY65575.1"/>
    <property type="molecule type" value="Genomic_DNA"/>
</dbReference>
<dbReference type="OrthoDB" id="205198at2759"/>
<dbReference type="GO" id="GO:0006281">
    <property type="term" value="P:DNA repair"/>
    <property type="evidence" value="ECO:0007669"/>
    <property type="project" value="TreeGrafter"/>
</dbReference>
<dbReference type="PANTHER" id="PTHR11736">
    <property type="entry name" value="MELANOMA-ASSOCIATED ANTIGEN MAGE ANTIGEN"/>
    <property type="match status" value="1"/>
</dbReference>
<evidence type="ECO:0000256" key="1">
    <source>
        <dbReference type="SAM" id="MobiDB-lite"/>
    </source>
</evidence>
<evidence type="ECO:0000313" key="4">
    <source>
        <dbReference type="Proteomes" id="UP000054007"/>
    </source>
</evidence>
<sequence length="319" mass="35215">MAPRKSRRAQTESEEEEDMDMDVDEGPSQNGNGGHAADENYRRANQLVRLALFQEHKRLPLRREDASKRVMTGGGSKNFKAVFDIAQTILGRSFGMELVPLLEVSAEKSAEDDAKKATGDLSKYKSWMLRSKLNAKLIEAAMELDDAIITEEQKERSDGEEADTTGGSIIKWDDLASAGSLYVILSLILVCGRTVGDAELRSYLKKLKLQDVHMPASSTTPTVPLDTYLQHMMRQGYIERVLIGDAKKGKGKKVGNNKRIRGDEDGAQQYEWKWGPRAQAEVGEKMIGTFIAKFMVDGNTEAESRMLDGVGKAAGGGLR</sequence>
<dbReference type="InterPro" id="IPR037445">
    <property type="entry name" value="MAGE"/>
</dbReference>
<dbReference type="GO" id="GO:0005634">
    <property type="term" value="C:nucleus"/>
    <property type="evidence" value="ECO:0007669"/>
    <property type="project" value="TreeGrafter"/>
</dbReference>
<dbReference type="InterPro" id="IPR041898">
    <property type="entry name" value="MAGE_WH1"/>
</dbReference>
<proteinExistence type="predicted"/>
<dbReference type="Gene3D" id="1.10.10.1200">
    <property type="entry name" value="MAGE homology domain, winged helix WH1 motif"/>
    <property type="match status" value="1"/>
</dbReference>
<name>A0A0D7B5T6_9AGAR</name>